<dbReference type="RefSeq" id="WP_087255376.1">
    <property type="nucleotide sequence ID" value="NZ_CAJKXS010000065.1"/>
</dbReference>
<proteinExistence type="predicted"/>
<sequence>MMKKRILSIVLMICSFAYFLFLLRIIIFKNGFNSYDYNYNYNLHFFNFINQWYDKGIDATLLVNVLGNVALFIPLSIILLNYCKCLNNTNIIFISFLTSFSFELIQLSTGWGIFDIDDILLNTLGGIIGLIIYRLFNFKQNNFTSTIFLINFGIIGCISLYTYKPSLLSIL</sequence>
<keyword evidence="1" id="KW-0472">Membrane</keyword>
<evidence type="ECO:0000259" key="2">
    <source>
        <dbReference type="Pfam" id="PF04892"/>
    </source>
</evidence>
<feature type="transmembrane region" description="Helical" evidence="1">
    <location>
        <begin position="119"/>
        <end position="136"/>
    </location>
</feature>
<organism evidence="3 4">
    <name type="scientific">Thomasclavelia spiroformis</name>
    <dbReference type="NCBI Taxonomy" id="29348"/>
    <lineage>
        <taxon>Bacteria</taxon>
        <taxon>Bacillati</taxon>
        <taxon>Bacillota</taxon>
        <taxon>Erysipelotrichia</taxon>
        <taxon>Erysipelotrichales</taxon>
        <taxon>Coprobacillaceae</taxon>
        <taxon>Thomasclavelia</taxon>
    </lineage>
</organism>
<dbReference type="PANTHER" id="PTHR36834:SF1">
    <property type="entry name" value="INTEGRAL MEMBRANE PROTEIN"/>
    <property type="match status" value="1"/>
</dbReference>
<accession>A0A1Y4QL61</accession>
<gene>
    <name evidence="3" type="ORF">B5E91_03960</name>
</gene>
<feature type="transmembrane region" description="Helical" evidence="1">
    <location>
        <begin position="61"/>
        <end position="80"/>
    </location>
</feature>
<evidence type="ECO:0000313" key="4">
    <source>
        <dbReference type="Proteomes" id="UP000196258"/>
    </source>
</evidence>
<keyword evidence="1" id="KW-0812">Transmembrane</keyword>
<evidence type="ECO:0000256" key="1">
    <source>
        <dbReference type="SAM" id="Phobius"/>
    </source>
</evidence>
<name>A0A1Y4QL61_9FIRM</name>
<dbReference type="Proteomes" id="UP000196258">
    <property type="component" value="Unassembled WGS sequence"/>
</dbReference>
<dbReference type="PANTHER" id="PTHR36834">
    <property type="entry name" value="MEMBRANE PROTEIN-RELATED"/>
    <property type="match status" value="1"/>
</dbReference>
<dbReference type="InterPro" id="IPR053150">
    <property type="entry name" value="Teicoplanin_resist-assoc"/>
</dbReference>
<comment type="caution">
    <text evidence="3">The sequence shown here is derived from an EMBL/GenBank/DDBJ whole genome shotgun (WGS) entry which is preliminary data.</text>
</comment>
<evidence type="ECO:0000313" key="3">
    <source>
        <dbReference type="EMBL" id="OUQ06028.1"/>
    </source>
</evidence>
<dbReference type="AlphaFoldDB" id="A0A1Y4QL61"/>
<keyword evidence="1" id="KW-1133">Transmembrane helix</keyword>
<reference evidence="4" key="1">
    <citation type="submission" date="2017-04" db="EMBL/GenBank/DDBJ databases">
        <title>Function of individual gut microbiota members based on whole genome sequencing of pure cultures obtained from chicken caecum.</title>
        <authorList>
            <person name="Medvecky M."/>
            <person name="Cejkova D."/>
            <person name="Polansky O."/>
            <person name="Karasova D."/>
            <person name="Kubasova T."/>
            <person name="Cizek A."/>
            <person name="Rychlik I."/>
        </authorList>
    </citation>
    <scope>NUCLEOTIDE SEQUENCE [LARGE SCALE GENOMIC DNA]</scope>
    <source>
        <strain evidence="4">An149</strain>
    </source>
</reference>
<dbReference type="Pfam" id="PF04892">
    <property type="entry name" value="VanZ"/>
    <property type="match status" value="1"/>
</dbReference>
<feature type="transmembrane region" description="Helical" evidence="1">
    <location>
        <begin position="92"/>
        <end position="113"/>
    </location>
</feature>
<feature type="transmembrane region" description="Helical" evidence="1">
    <location>
        <begin position="7"/>
        <end position="27"/>
    </location>
</feature>
<feature type="domain" description="VanZ-like" evidence="2">
    <location>
        <begin position="16"/>
        <end position="136"/>
    </location>
</feature>
<dbReference type="EMBL" id="NFLB01000003">
    <property type="protein sequence ID" value="OUQ06028.1"/>
    <property type="molecule type" value="Genomic_DNA"/>
</dbReference>
<dbReference type="InterPro" id="IPR006976">
    <property type="entry name" value="VanZ-like"/>
</dbReference>
<feature type="transmembrane region" description="Helical" evidence="1">
    <location>
        <begin position="143"/>
        <end position="163"/>
    </location>
</feature>
<protein>
    <submittedName>
        <fullName evidence="3">VanZ family protein</fullName>
    </submittedName>
</protein>